<protein>
    <submittedName>
        <fullName evidence="2">Uncharacterized protein</fullName>
    </submittedName>
</protein>
<evidence type="ECO:0000256" key="1">
    <source>
        <dbReference type="SAM" id="MobiDB-lite"/>
    </source>
</evidence>
<name>A0A7Z0EJY1_9ACTN</name>
<feature type="region of interest" description="Disordered" evidence="1">
    <location>
        <begin position="247"/>
        <end position="271"/>
    </location>
</feature>
<comment type="caution">
    <text evidence="2">The sequence shown here is derived from an EMBL/GenBank/DDBJ whole genome shotgun (WGS) entry which is preliminary data.</text>
</comment>
<sequence>MSTRLRSPTTLEEDSVTTHGSGHAGHPPPPDLLWAHAGALAALASGKADPFGLFRLEGPALCFDDGGSSDWRLAWCGRGRAVLVGHDRDASDATRHDRRPVDLLDGAPDWLPWSWVRDRRFRENIGFVYWWDGGGWEHTPYPDDWESDGASFARYTTTDRAAAEIVETVFDGYAPEDEDGNDPLAEPGAALMAHARRGTVDARALADVLSVLDRIDEDESGDADVDDGGDHGPRWDAEAARETARLLGLTPGSERPLLPPAEGRPPRAPRPVISEREWSLLVGDAMARSPELDRPPVAATPALERVVARVRDLGLAHPGAATLHYDFRGNRRITDGTGTLYKEYDTELLECLAALREDEGDPERGRWLGLRLRVTRDGVEARRRFDGPPDGGLGSTPIDEVGALHHLRREMDRRAPAWRPSWADLLSWETLCLPPAPPPRTSPARPTDPLDEDAERALLADVHRFLTERRTPGWREVELDARCLVGYERLRVRVAGEDGQVRGGPVPFRVPYLVRRLRSGLYRPGRGTWFGFRLVCGPGAGEFRACYDFDAEPAFDLPPLDFGYALDVAYFPRSAEHTPAWLAQRTAGARTDRTPAR</sequence>
<feature type="region of interest" description="Disordered" evidence="1">
    <location>
        <begin position="1"/>
        <end position="30"/>
    </location>
</feature>
<keyword evidence="3" id="KW-1185">Reference proteome</keyword>
<proteinExistence type="predicted"/>
<dbReference type="AlphaFoldDB" id="A0A7Z0EJY1"/>
<dbReference type="Proteomes" id="UP000572051">
    <property type="component" value="Unassembled WGS sequence"/>
</dbReference>
<evidence type="ECO:0000313" key="2">
    <source>
        <dbReference type="EMBL" id="NYJ32991.1"/>
    </source>
</evidence>
<dbReference type="SUPFAM" id="SSF160424">
    <property type="entry name" value="BH3703-like"/>
    <property type="match status" value="1"/>
</dbReference>
<dbReference type="EMBL" id="JACCFS010000001">
    <property type="protein sequence ID" value="NYJ32991.1"/>
    <property type="molecule type" value="Genomic_DNA"/>
</dbReference>
<dbReference type="InterPro" id="IPR036170">
    <property type="entry name" value="YezG-like_sf"/>
</dbReference>
<accession>A0A7Z0EJY1</accession>
<organism evidence="2 3">
    <name type="scientific">Nocardiopsis aegyptia</name>
    <dbReference type="NCBI Taxonomy" id="220378"/>
    <lineage>
        <taxon>Bacteria</taxon>
        <taxon>Bacillati</taxon>
        <taxon>Actinomycetota</taxon>
        <taxon>Actinomycetes</taxon>
        <taxon>Streptosporangiales</taxon>
        <taxon>Nocardiopsidaceae</taxon>
        <taxon>Nocardiopsis</taxon>
    </lineage>
</organism>
<feature type="compositionally biased region" description="Pro residues" evidence="1">
    <location>
        <begin position="257"/>
        <end position="269"/>
    </location>
</feature>
<gene>
    <name evidence="2" type="ORF">HNR10_000872</name>
</gene>
<feature type="compositionally biased region" description="Polar residues" evidence="1">
    <location>
        <begin position="1"/>
        <end position="10"/>
    </location>
</feature>
<evidence type="ECO:0000313" key="3">
    <source>
        <dbReference type="Proteomes" id="UP000572051"/>
    </source>
</evidence>
<dbReference type="RefSeq" id="WP_179820988.1">
    <property type="nucleotide sequence ID" value="NZ_JACCFS010000001.1"/>
</dbReference>
<reference evidence="2 3" key="1">
    <citation type="submission" date="2020-07" db="EMBL/GenBank/DDBJ databases">
        <title>Sequencing the genomes of 1000 actinobacteria strains.</title>
        <authorList>
            <person name="Klenk H.-P."/>
        </authorList>
    </citation>
    <scope>NUCLEOTIDE SEQUENCE [LARGE SCALE GENOMIC DNA]</scope>
    <source>
        <strain evidence="2 3">DSM 44442</strain>
    </source>
</reference>